<feature type="chain" id="PRO_5046361267" evidence="1">
    <location>
        <begin position="28"/>
        <end position="136"/>
    </location>
</feature>
<protein>
    <submittedName>
        <fullName evidence="2">Uncharacterized protein</fullName>
    </submittedName>
</protein>
<name>A0ABW3IDE0_9FLAO</name>
<dbReference type="Proteomes" id="UP001597100">
    <property type="component" value="Unassembled WGS sequence"/>
</dbReference>
<accession>A0ABW3IDE0</accession>
<gene>
    <name evidence="2" type="ORF">ACFQ1G_01965</name>
</gene>
<reference evidence="3" key="1">
    <citation type="journal article" date="2019" name="Int. J. Syst. Evol. Microbiol.">
        <title>The Global Catalogue of Microorganisms (GCM) 10K type strain sequencing project: providing services to taxonomists for standard genome sequencing and annotation.</title>
        <authorList>
            <consortium name="The Broad Institute Genomics Platform"/>
            <consortium name="The Broad Institute Genome Sequencing Center for Infectious Disease"/>
            <person name="Wu L."/>
            <person name="Ma J."/>
        </authorList>
    </citation>
    <scope>NUCLEOTIDE SEQUENCE [LARGE SCALE GENOMIC DNA]</scope>
    <source>
        <strain evidence="3">CCUG 60898</strain>
    </source>
</reference>
<evidence type="ECO:0000313" key="3">
    <source>
        <dbReference type="Proteomes" id="UP001597100"/>
    </source>
</evidence>
<proteinExistence type="predicted"/>
<organism evidence="2 3">
    <name type="scientific">Salinimicrobium gaetbulicola</name>
    <dbReference type="NCBI Taxonomy" id="999702"/>
    <lineage>
        <taxon>Bacteria</taxon>
        <taxon>Pseudomonadati</taxon>
        <taxon>Bacteroidota</taxon>
        <taxon>Flavobacteriia</taxon>
        <taxon>Flavobacteriales</taxon>
        <taxon>Flavobacteriaceae</taxon>
        <taxon>Salinimicrobium</taxon>
    </lineage>
</organism>
<sequence length="136" mass="14829">MKTITIKFLGLLLFLITGCNVYHSSNASVEEAVRSQKRVQVVSTDNVFYEFKRLQKQDGQLMGVTAPNSDTAKLLRDHRSTQNGKTIMIHLDEEEISEIHLRNTTASNLVNFGVPAALVGGVVVLTAADINTGGSL</sequence>
<dbReference type="PROSITE" id="PS51257">
    <property type="entry name" value="PROKAR_LIPOPROTEIN"/>
    <property type="match status" value="1"/>
</dbReference>
<evidence type="ECO:0000256" key="1">
    <source>
        <dbReference type="SAM" id="SignalP"/>
    </source>
</evidence>
<dbReference type="EMBL" id="JBHTJP010000032">
    <property type="protein sequence ID" value="MFD0975545.1"/>
    <property type="molecule type" value="Genomic_DNA"/>
</dbReference>
<keyword evidence="3" id="KW-1185">Reference proteome</keyword>
<comment type="caution">
    <text evidence="2">The sequence shown here is derived from an EMBL/GenBank/DDBJ whole genome shotgun (WGS) entry which is preliminary data.</text>
</comment>
<dbReference type="RefSeq" id="WP_380736570.1">
    <property type="nucleotide sequence ID" value="NZ_JBHTJP010000032.1"/>
</dbReference>
<evidence type="ECO:0000313" key="2">
    <source>
        <dbReference type="EMBL" id="MFD0975545.1"/>
    </source>
</evidence>
<feature type="signal peptide" evidence="1">
    <location>
        <begin position="1"/>
        <end position="27"/>
    </location>
</feature>
<keyword evidence="1" id="KW-0732">Signal</keyword>